<keyword evidence="3" id="KW-1185">Reference proteome</keyword>
<reference evidence="3" key="1">
    <citation type="journal article" date="2019" name="Int. J. Syst. Evol. Microbiol.">
        <title>The Global Catalogue of Microorganisms (GCM) 10K type strain sequencing project: providing services to taxonomists for standard genome sequencing and annotation.</title>
        <authorList>
            <consortium name="The Broad Institute Genomics Platform"/>
            <consortium name="The Broad Institute Genome Sequencing Center for Infectious Disease"/>
            <person name="Wu L."/>
            <person name="Ma J."/>
        </authorList>
    </citation>
    <scope>NUCLEOTIDE SEQUENCE [LARGE SCALE GENOMIC DNA]</scope>
    <source>
        <strain evidence="3">KCTC 42423</strain>
    </source>
</reference>
<gene>
    <name evidence="2" type="ORF">ACFSTE_04845</name>
</gene>
<dbReference type="InterPro" id="IPR021354">
    <property type="entry name" value="DUF2975"/>
</dbReference>
<evidence type="ECO:0000313" key="2">
    <source>
        <dbReference type="EMBL" id="MFD2590147.1"/>
    </source>
</evidence>
<name>A0ABW5N3Q1_9FLAO</name>
<keyword evidence="1" id="KW-1133">Transmembrane helix</keyword>
<dbReference type="Proteomes" id="UP001597459">
    <property type="component" value="Unassembled WGS sequence"/>
</dbReference>
<keyword evidence="1" id="KW-0812">Transmembrane</keyword>
<comment type="caution">
    <text evidence="2">The sequence shown here is derived from an EMBL/GenBank/DDBJ whole genome shotgun (WGS) entry which is preliminary data.</text>
</comment>
<sequence length="169" mass="20334">MKKTKFISKTLYVVTSLLAFLYFVTTAYAIGCKTLGINIHYTQKQEVIEYPFTDIPFLLLHDTWRYWIFSFLIPLLFYTLFFFFLSNVFKVFFQPRIFTKSNIIHLKRFYWHNLFASIILMFIAYLFVELETPVFIIVSLHIFLGIFVFILSEIFNQGLHLQNEQDLYI</sequence>
<evidence type="ECO:0000256" key="1">
    <source>
        <dbReference type="SAM" id="Phobius"/>
    </source>
</evidence>
<proteinExistence type="predicted"/>
<protein>
    <submittedName>
        <fullName evidence="2">DUF2975 domain-containing protein</fullName>
    </submittedName>
</protein>
<organism evidence="2 3">
    <name type="scientific">Aquimarina hainanensis</name>
    <dbReference type="NCBI Taxonomy" id="1578017"/>
    <lineage>
        <taxon>Bacteria</taxon>
        <taxon>Pseudomonadati</taxon>
        <taxon>Bacteroidota</taxon>
        <taxon>Flavobacteriia</taxon>
        <taxon>Flavobacteriales</taxon>
        <taxon>Flavobacteriaceae</taxon>
        <taxon>Aquimarina</taxon>
    </lineage>
</organism>
<feature type="transmembrane region" description="Helical" evidence="1">
    <location>
        <begin position="134"/>
        <end position="155"/>
    </location>
</feature>
<evidence type="ECO:0000313" key="3">
    <source>
        <dbReference type="Proteomes" id="UP001597459"/>
    </source>
</evidence>
<keyword evidence="1" id="KW-0472">Membrane</keyword>
<feature type="transmembrane region" description="Helical" evidence="1">
    <location>
        <begin position="109"/>
        <end position="128"/>
    </location>
</feature>
<dbReference type="RefSeq" id="WP_378255726.1">
    <property type="nucleotide sequence ID" value="NZ_JBHSJV010000001.1"/>
</dbReference>
<accession>A0ABW5N3Q1</accession>
<dbReference type="Pfam" id="PF11188">
    <property type="entry name" value="DUF2975"/>
    <property type="match status" value="1"/>
</dbReference>
<feature type="transmembrane region" description="Helical" evidence="1">
    <location>
        <begin position="66"/>
        <end position="89"/>
    </location>
</feature>
<dbReference type="EMBL" id="JBHULX010000003">
    <property type="protein sequence ID" value="MFD2590147.1"/>
    <property type="molecule type" value="Genomic_DNA"/>
</dbReference>